<dbReference type="AlphaFoldDB" id="A0A2W1NEF5"/>
<protein>
    <submittedName>
        <fullName evidence="1">Uncharacterized protein</fullName>
    </submittedName>
</protein>
<keyword evidence="2" id="KW-1185">Reference proteome</keyword>
<dbReference type="OrthoDB" id="2666278at2"/>
<accession>A0A2W1NEF5</accession>
<organism evidence="1 2">
    <name type="scientific">Paenibacillus xerothermodurans</name>
    <dbReference type="NCBI Taxonomy" id="1977292"/>
    <lineage>
        <taxon>Bacteria</taxon>
        <taxon>Bacillati</taxon>
        <taxon>Bacillota</taxon>
        <taxon>Bacilli</taxon>
        <taxon>Bacillales</taxon>
        <taxon>Paenibacillaceae</taxon>
        <taxon>Paenibacillus</taxon>
    </lineage>
</organism>
<gene>
    <name evidence="1" type="ORF">CBW46_008940</name>
</gene>
<proteinExistence type="predicted"/>
<reference evidence="1" key="1">
    <citation type="submission" date="2018-06" db="EMBL/GenBank/DDBJ databases">
        <title>Paenibacillus xerothermodurans sp. nov. an extremely dry heat resistant spore forming bacterium isolated from the soil of Cape Canaveral, Florida.</title>
        <authorList>
            <person name="Seuylemezian A."/>
            <person name="Kaur N."/>
            <person name="Patil P."/>
            <person name="Patil P."/>
            <person name="Mayilraj S."/>
            <person name="Vaishampayan P."/>
        </authorList>
    </citation>
    <scope>NUCLEOTIDE SEQUENCE [LARGE SCALE GENOMIC DNA]</scope>
    <source>
        <strain evidence="1">ATCC 27380</strain>
    </source>
</reference>
<evidence type="ECO:0000313" key="1">
    <source>
        <dbReference type="EMBL" id="PZE21461.1"/>
    </source>
</evidence>
<dbReference type="EMBL" id="NHRJ02000003">
    <property type="protein sequence ID" value="PZE21461.1"/>
    <property type="molecule type" value="Genomic_DNA"/>
</dbReference>
<evidence type="ECO:0000313" key="2">
    <source>
        <dbReference type="Proteomes" id="UP000214746"/>
    </source>
</evidence>
<dbReference type="Proteomes" id="UP000214746">
    <property type="component" value="Unassembled WGS sequence"/>
</dbReference>
<name>A0A2W1NEF5_PAEXE</name>
<sequence>MAYKVWEVPYVINDEFFDARKQPLYQMDSALLGQLQELKTRIHSACVKHINQPARVQTVHGQIYEGYIVHIDATHLYLKPMPGHVRGFYGPYVGYGAYENVILPLVLYELLVISLLS</sequence>
<comment type="caution">
    <text evidence="1">The sequence shown here is derived from an EMBL/GenBank/DDBJ whole genome shotgun (WGS) entry which is preliminary data.</text>
</comment>